<keyword evidence="3" id="KW-1185">Reference proteome</keyword>
<dbReference type="Pfam" id="PF00561">
    <property type="entry name" value="Abhydrolase_1"/>
    <property type="match status" value="1"/>
</dbReference>
<evidence type="ECO:0000313" key="3">
    <source>
        <dbReference type="Proteomes" id="UP000037507"/>
    </source>
</evidence>
<organism evidence="2 3">
    <name type="scientific">Limnohabitans planktonicus II-D5</name>
    <dbReference type="NCBI Taxonomy" id="1293045"/>
    <lineage>
        <taxon>Bacteria</taxon>
        <taxon>Pseudomonadati</taxon>
        <taxon>Pseudomonadota</taxon>
        <taxon>Betaproteobacteria</taxon>
        <taxon>Burkholderiales</taxon>
        <taxon>Comamonadaceae</taxon>
        <taxon>Limnohabitans</taxon>
    </lineage>
</organism>
<dbReference type="InterPro" id="IPR000073">
    <property type="entry name" value="AB_hydrolase_1"/>
</dbReference>
<dbReference type="GO" id="GO:0016787">
    <property type="term" value="F:hydrolase activity"/>
    <property type="evidence" value="ECO:0007669"/>
    <property type="project" value="UniProtKB-KW"/>
</dbReference>
<proteinExistence type="predicted"/>
<accession>A0A2T7UG99</accession>
<dbReference type="PANTHER" id="PTHR43798">
    <property type="entry name" value="MONOACYLGLYCEROL LIPASE"/>
    <property type="match status" value="1"/>
</dbReference>
<comment type="caution">
    <text evidence="2">The sequence shown here is derived from an EMBL/GenBank/DDBJ whole genome shotgun (WGS) entry which is preliminary data.</text>
</comment>
<dbReference type="GO" id="GO:0016020">
    <property type="term" value="C:membrane"/>
    <property type="evidence" value="ECO:0007669"/>
    <property type="project" value="TreeGrafter"/>
</dbReference>
<evidence type="ECO:0000259" key="1">
    <source>
        <dbReference type="Pfam" id="PF00561"/>
    </source>
</evidence>
<keyword evidence="2" id="KW-0378">Hydrolase</keyword>
<dbReference type="PANTHER" id="PTHR43798:SF33">
    <property type="entry name" value="HYDROLASE, PUTATIVE (AFU_ORTHOLOGUE AFUA_2G14860)-RELATED"/>
    <property type="match status" value="1"/>
</dbReference>
<dbReference type="AlphaFoldDB" id="A0A2T7UG99"/>
<dbReference type="PRINTS" id="PR00111">
    <property type="entry name" value="ABHYDROLASE"/>
</dbReference>
<protein>
    <submittedName>
        <fullName evidence="2">Alpha/beta hydrolase</fullName>
    </submittedName>
</protein>
<evidence type="ECO:0000313" key="2">
    <source>
        <dbReference type="EMBL" id="PVE43710.1"/>
    </source>
</evidence>
<dbReference type="SUPFAM" id="SSF53474">
    <property type="entry name" value="alpha/beta-Hydrolases"/>
    <property type="match status" value="1"/>
</dbReference>
<reference evidence="2" key="1">
    <citation type="submission" date="2017-04" db="EMBL/GenBank/DDBJ databases">
        <title>Unexpected and diverse lifestyles within the genus Limnohabitans.</title>
        <authorList>
            <person name="Kasalicky V."/>
            <person name="Mehrshad M."/>
            <person name="Andrei S.-A."/>
            <person name="Salcher M."/>
            <person name="Kratochvilova H."/>
            <person name="Simek K."/>
            <person name="Ghai R."/>
        </authorList>
    </citation>
    <scope>NUCLEOTIDE SEQUENCE [LARGE SCALE GENOMIC DNA]</scope>
    <source>
        <strain evidence="2">II-D5</strain>
    </source>
</reference>
<gene>
    <name evidence="2" type="ORF">H663_006775</name>
</gene>
<name>A0A2T7UG99_9BURK</name>
<dbReference type="InterPro" id="IPR050266">
    <property type="entry name" value="AB_hydrolase_sf"/>
</dbReference>
<dbReference type="Gene3D" id="3.40.50.1820">
    <property type="entry name" value="alpha/beta hydrolase"/>
    <property type="match status" value="1"/>
</dbReference>
<dbReference type="EMBL" id="LFYT02000005">
    <property type="protein sequence ID" value="PVE43710.1"/>
    <property type="molecule type" value="Genomic_DNA"/>
</dbReference>
<sequence>MKRNVFMLMMAVLTLLSLGLWTPDLSRADVESRYLQAPDDLRTVGAWRLHVRDSGPRQAPVVVFLHGFGASLHTWDAWSSGLMKTHRVIRLDLPGSGLSPPDPANDYSDARSLQLLVSLLDELGVSRASIVGHSMGGRIAWTFAAKHPERTDRLVLIAPDGFASEGFEYGKPPQVPVIMGLMRYVLPKSVLRMNLNSAYAHPDHLTDALTTRYHDLMRAPGAREAMLERLKQTVLQEPGPMLRQIKAPTLLVWGQADAMIPSSNARDYLQAIAGSRLQSWPGVGHLPQEEAAEVSLQAVADFLWIRPCEGFNAQGC</sequence>
<dbReference type="Proteomes" id="UP000037507">
    <property type="component" value="Unassembled WGS sequence"/>
</dbReference>
<feature type="domain" description="AB hydrolase-1" evidence="1">
    <location>
        <begin position="60"/>
        <end position="291"/>
    </location>
</feature>
<dbReference type="OrthoDB" id="9799989at2"/>
<dbReference type="STRING" id="1293045.H663_00715"/>
<dbReference type="InterPro" id="IPR029058">
    <property type="entry name" value="AB_hydrolase_fold"/>
</dbReference>